<evidence type="ECO:0000259" key="26">
    <source>
        <dbReference type="Pfam" id="PF16212"/>
    </source>
</evidence>
<evidence type="ECO:0000256" key="5">
    <source>
        <dbReference type="ARBA" id="ARBA00008109"/>
    </source>
</evidence>
<keyword evidence="16 22" id="KW-0472">Membrane</keyword>
<dbReference type="NCBIfam" id="TIGR01494">
    <property type="entry name" value="ATPase_P-type"/>
    <property type="match status" value="1"/>
</dbReference>
<dbReference type="InterPro" id="IPR059000">
    <property type="entry name" value="ATPase_P-type_domA"/>
</dbReference>
<dbReference type="InterPro" id="IPR023214">
    <property type="entry name" value="HAD_sf"/>
</dbReference>
<sequence length="1233" mass="138771">MIPQDVTEVRPDYTEMKSRNSNPSHPVTESCRIIQVNKPQLVNYCKNNISTAKYNFLTFIPKFVTEQFRRYANIFFLVIALLQQIPGVSPTGRFTTLVPLCIILTVSAIKEVIEDFRRHRADDATNNEETLVLRNHVWVKICWKDLEVGDLVKVLSNEGIPADLVLLASSEPQAMCYIETSNLDGETNLKLRQGLPVTTHLLTAGELSSFDAVVECEPPNRKLDEFVGVIRTADGIAHPLNPTQLILRGASLKNTKWIFGLTVYTGKESKVMLNSTAAPLKRSTVERQTNTYILCLFGVLLFLTFFTFIANLVWTSWNEKKMWYLQENVDTRSDLRRLLDFITCLILYNTIIPISLPVMLEVVRFIQALYINWVNETTLRYAINMLITSFIMYHTMVPISLQVCLEVVRLVQALLLSCDLDMYDSDSDTPAMARTSNLNEELGQVRYIFSDKTGTLTRNVMEFKRCSIGGIMYGNGTEDSNALEDQNLINKLNAGDLLVDQFFTILAVCHTVVPERSVNENNTNNNNDNINNNVAVFCNDNLNNEQLINYQASSPDEAALVKAARTMGYVFTTRTPTEVVVKIRGVEKHYGILHVLDFTSFRKRMGVVVREPNGRISVMVKGADTVIFERLASTSLFAQSTMDHLENFAKTGLRTLCIAWTEVDPAFYNKWVANFYKASTALNDREAKLELVANEIEQNLQLLGATAIEDKLQTGVPHTISNLMRAGISIWVLTGDKQETAINIGYSCQLLTQSISLLTMNTKSLDQTREQLVNLIEDFGDRIRMENDFALIVDGQTLEFALLCECREQFLDVALSCKSVICCRVSPWQKAQLVKLVRQSIKDAVTLAIGDGANDVGMIQAAHVGVGISGMEGRQAACASDYAIAQFRFLNKLLLVHGAWNYNRLTKLILYSFYKNVCLYLIQFWFAILSGFSGQIVFERWSIGLYNVIFTAAPPMALGLFDRSCSVNNCLKYPELYKDTQASASFNPKVFFCWIFNSIYHSSLLFWIPLLAFSVGTVYANGQTSSLLVLGNSVYTYVVVTVCLKAGLEHTAWTWLSHLAIWGSIGCWFLFLTIYPHVYPTLPLASDMVGMDFAVYGCGIFWFGFLLIPMIALTRDIAWKMAKRVTAGSLREQVMQMEQMQVDPGRLIRASIRPKSTDRSAFVRIMRRSMGSQALLNLCLGASVRTNTASPTPITDSRQTDHGYAFSQEEHGAVSQSQLIRAYDSTRRKPDGR</sequence>
<feature type="binding site" evidence="20">
    <location>
        <position position="621"/>
    </location>
    <ligand>
        <name>ATP</name>
        <dbReference type="ChEBI" id="CHEBI:30616"/>
    </ligand>
</feature>
<dbReference type="GO" id="GO:0005886">
    <property type="term" value="C:plasma membrane"/>
    <property type="evidence" value="ECO:0007669"/>
    <property type="project" value="UniProtKB-SubCell"/>
</dbReference>
<dbReference type="GO" id="GO:0016887">
    <property type="term" value="F:ATP hydrolysis activity"/>
    <property type="evidence" value="ECO:0007669"/>
    <property type="project" value="InterPro"/>
</dbReference>
<dbReference type="InParanoid" id="A0A5K4EK18"/>
<dbReference type="SFLD" id="SFLDF00027">
    <property type="entry name" value="p-type_atpase"/>
    <property type="match status" value="1"/>
</dbReference>
<feature type="transmembrane region" description="Helical" evidence="22">
    <location>
        <begin position="1093"/>
        <end position="1114"/>
    </location>
</feature>
<feature type="binding site" evidence="20">
    <location>
        <position position="654"/>
    </location>
    <ligand>
        <name>ATP</name>
        <dbReference type="ChEBI" id="CHEBI:30616"/>
    </ligand>
</feature>
<evidence type="ECO:0000256" key="13">
    <source>
        <dbReference type="ARBA" id="ARBA00022967"/>
    </source>
</evidence>
<dbReference type="STRING" id="6183.A0A5K4EK18"/>
<evidence type="ECO:0000256" key="14">
    <source>
        <dbReference type="ARBA" id="ARBA00022989"/>
    </source>
</evidence>
<feature type="transmembrane region" description="Helical" evidence="22">
    <location>
        <begin position="381"/>
        <end position="401"/>
    </location>
</feature>
<comment type="similarity">
    <text evidence="5 22">Belongs to the cation transport ATPase (P-type) (TC 3.A.3) family. Type IV subfamily.</text>
</comment>
<evidence type="ECO:0000313" key="27">
    <source>
        <dbReference type="Proteomes" id="UP000008854"/>
    </source>
</evidence>
<dbReference type="GO" id="GO:0045332">
    <property type="term" value="P:phospholipid translocation"/>
    <property type="evidence" value="ECO:0007669"/>
    <property type="project" value="TreeGrafter"/>
</dbReference>
<feature type="transmembrane region" description="Helical" evidence="22">
    <location>
        <begin position="1027"/>
        <end position="1047"/>
    </location>
</feature>
<dbReference type="InterPro" id="IPR044492">
    <property type="entry name" value="P_typ_ATPase_HD_dom"/>
</dbReference>
<dbReference type="Pfam" id="PF16212">
    <property type="entry name" value="PhoLip_ATPase_C"/>
    <property type="match status" value="1"/>
</dbReference>
<evidence type="ECO:0000256" key="19">
    <source>
        <dbReference type="PIRSR" id="PIRSR606539-1"/>
    </source>
</evidence>
<feature type="binding site" evidence="20">
    <location>
        <position position="854"/>
    </location>
    <ligand>
        <name>ATP</name>
        <dbReference type="ChEBI" id="CHEBI:30616"/>
    </ligand>
</feature>
<feature type="compositionally biased region" description="Basic and acidic residues" evidence="23">
    <location>
        <begin position="7"/>
        <end position="18"/>
    </location>
</feature>
<keyword evidence="10 20" id="KW-0547">Nucleotide-binding</keyword>
<keyword evidence="6" id="KW-1003">Cell membrane</keyword>
<dbReference type="ExpressionAtlas" id="A0A5K4EK18">
    <property type="expression patterns" value="differential"/>
</dbReference>
<feature type="domain" description="P-type ATPase C-terminal" evidence="26">
    <location>
        <begin position="877"/>
        <end position="1126"/>
    </location>
</feature>
<evidence type="ECO:0000256" key="11">
    <source>
        <dbReference type="ARBA" id="ARBA00022840"/>
    </source>
</evidence>
<dbReference type="SFLD" id="SFLDG00002">
    <property type="entry name" value="C1.7:_P-type_atpase_like"/>
    <property type="match status" value="1"/>
</dbReference>
<dbReference type="InterPro" id="IPR036412">
    <property type="entry name" value="HAD-like_sf"/>
</dbReference>
<evidence type="ECO:0000259" key="25">
    <source>
        <dbReference type="Pfam" id="PF16209"/>
    </source>
</evidence>
<feature type="transmembrane region" description="Helical" evidence="22">
    <location>
        <begin position="919"/>
        <end position="938"/>
    </location>
</feature>
<dbReference type="Pfam" id="PF00122">
    <property type="entry name" value="E1-E2_ATPase"/>
    <property type="match status" value="1"/>
</dbReference>
<evidence type="ECO:0000256" key="2">
    <source>
        <dbReference type="ARBA" id="ARBA00004141"/>
    </source>
</evidence>
<feature type="binding site" evidence="20">
    <location>
        <position position="451"/>
    </location>
    <ligand>
        <name>ATP</name>
        <dbReference type="ChEBI" id="CHEBI:30616"/>
    </ligand>
</feature>
<dbReference type="Gene3D" id="2.70.150.10">
    <property type="entry name" value="Calcium-transporting ATPase, cytoplasmic transduction domain A"/>
    <property type="match status" value="1"/>
</dbReference>
<keyword evidence="27" id="KW-1185">Reference proteome</keyword>
<evidence type="ECO:0000256" key="18">
    <source>
        <dbReference type="ARBA" id="ARBA00051303"/>
    </source>
</evidence>
<proteinExistence type="inferred from homology"/>
<evidence type="ECO:0000256" key="12">
    <source>
        <dbReference type="ARBA" id="ARBA00022842"/>
    </source>
</evidence>
<dbReference type="SUPFAM" id="SSF56784">
    <property type="entry name" value="HAD-like"/>
    <property type="match status" value="1"/>
</dbReference>
<name>A0A5K4EK18_SCHMA</name>
<feature type="binding site" evidence="20">
    <location>
        <position position="598"/>
    </location>
    <ligand>
        <name>ATP</name>
        <dbReference type="ChEBI" id="CHEBI:30616"/>
    </ligand>
</feature>
<dbReference type="Gene3D" id="3.40.1110.10">
    <property type="entry name" value="Calcium-transporting ATPase, cytoplasmic domain N"/>
    <property type="match status" value="1"/>
</dbReference>
<evidence type="ECO:0000256" key="8">
    <source>
        <dbReference type="ARBA" id="ARBA00022692"/>
    </source>
</evidence>
<dbReference type="PANTHER" id="PTHR24092:SF150">
    <property type="entry name" value="PHOSPHOLIPID-TRANSPORTING ATPASE"/>
    <property type="match status" value="1"/>
</dbReference>
<dbReference type="Proteomes" id="UP000008854">
    <property type="component" value="Unassembled WGS sequence"/>
</dbReference>
<dbReference type="SUPFAM" id="SSF81653">
    <property type="entry name" value="Calcium ATPase, transduction domain A"/>
    <property type="match status" value="1"/>
</dbReference>
<feature type="transmembrane region" description="Helical" evidence="22">
    <location>
        <begin position="291"/>
        <end position="317"/>
    </location>
</feature>
<feature type="binding site" evidence="20">
    <location>
        <position position="453"/>
    </location>
    <ligand>
        <name>ATP</name>
        <dbReference type="ChEBI" id="CHEBI:30616"/>
    </ligand>
</feature>
<feature type="domain" description="P-type ATPase A" evidence="24">
    <location>
        <begin position="127"/>
        <end position="188"/>
    </location>
</feature>
<dbReference type="InterPro" id="IPR032630">
    <property type="entry name" value="P_typ_ATPase_c"/>
</dbReference>
<feature type="region of interest" description="Disordered" evidence="23">
    <location>
        <begin position="1"/>
        <end position="26"/>
    </location>
</feature>
<feature type="domain" description="P-type ATPase N-terminal" evidence="25">
    <location>
        <begin position="38"/>
        <end position="97"/>
    </location>
</feature>
<dbReference type="CDD" id="cd02073">
    <property type="entry name" value="P-type_ATPase_APLT_Dnf-like"/>
    <property type="match status" value="1"/>
</dbReference>
<dbReference type="SUPFAM" id="SSF81665">
    <property type="entry name" value="Calcium ATPase, transmembrane domain M"/>
    <property type="match status" value="2"/>
</dbReference>
<feature type="binding site" evidence="20">
    <location>
        <position position="557"/>
    </location>
    <ligand>
        <name>ATP</name>
        <dbReference type="ChEBI" id="CHEBI:30616"/>
    </ligand>
</feature>
<comment type="cofactor">
    <cofactor evidence="1 21">
        <name>Mg(2+)</name>
        <dbReference type="ChEBI" id="CHEBI:18420"/>
    </cofactor>
</comment>
<dbReference type="FunCoup" id="A0A5K4EK18">
    <property type="interactions" value="879"/>
</dbReference>
<dbReference type="Pfam" id="PF16209">
    <property type="entry name" value="PhoLip_ATPase_N"/>
    <property type="match status" value="1"/>
</dbReference>
<evidence type="ECO:0000256" key="15">
    <source>
        <dbReference type="ARBA" id="ARBA00023034"/>
    </source>
</evidence>
<evidence type="ECO:0000313" key="28">
    <source>
        <dbReference type="WBParaSite" id="Smp_104500.3"/>
    </source>
</evidence>
<feature type="binding site" evidence="20">
    <location>
        <position position="736"/>
    </location>
    <ligand>
        <name>ATP</name>
        <dbReference type="ChEBI" id="CHEBI:30616"/>
    </ligand>
</feature>
<dbReference type="WBParaSite" id="Smp_104500.3">
    <property type="protein sequence ID" value="Smp_104500.3"/>
    <property type="gene ID" value="Smp_104500"/>
</dbReference>
<feature type="binding site" evidence="20">
    <location>
        <position position="452"/>
    </location>
    <ligand>
        <name>ATP</name>
        <dbReference type="ChEBI" id="CHEBI:30616"/>
    </ligand>
</feature>
<dbReference type="PRINTS" id="PR00119">
    <property type="entry name" value="CATATPASE"/>
</dbReference>
<reference evidence="27" key="1">
    <citation type="journal article" date="2012" name="PLoS Negl. Trop. Dis.">
        <title>A systematically improved high quality genome and transcriptome of the human blood fluke Schistosoma mansoni.</title>
        <authorList>
            <person name="Protasio A.V."/>
            <person name="Tsai I.J."/>
            <person name="Babbage A."/>
            <person name="Nichol S."/>
            <person name="Hunt M."/>
            <person name="Aslett M.A."/>
            <person name="De Silva N."/>
            <person name="Velarde G.S."/>
            <person name="Anderson T.J."/>
            <person name="Clark R.C."/>
            <person name="Davidson C."/>
            <person name="Dillon G.P."/>
            <person name="Holroyd N.E."/>
            <person name="LoVerde P.T."/>
            <person name="Lloyd C."/>
            <person name="McQuillan J."/>
            <person name="Oliveira G."/>
            <person name="Otto T.D."/>
            <person name="Parker-Manuel S.J."/>
            <person name="Quail M.A."/>
            <person name="Wilson R.A."/>
            <person name="Zerlotini A."/>
            <person name="Dunne D.W."/>
            <person name="Berriman M."/>
        </authorList>
    </citation>
    <scope>NUCLEOTIDE SEQUENCE [LARGE SCALE GENOMIC DNA]</scope>
    <source>
        <strain evidence="27">Puerto Rican</strain>
    </source>
</reference>
<evidence type="ECO:0000256" key="1">
    <source>
        <dbReference type="ARBA" id="ARBA00001946"/>
    </source>
</evidence>
<keyword evidence="14 22" id="KW-1133">Transmembrane helix</keyword>
<evidence type="ECO:0000256" key="9">
    <source>
        <dbReference type="ARBA" id="ARBA00022723"/>
    </source>
</evidence>
<evidence type="ECO:0000256" key="20">
    <source>
        <dbReference type="PIRSR" id="PIRSR606539-2"/>
    </source>
</evidence>
<dbReference type="Gene3D" id="3.40.50.1000">
    <property type="entry name" value="HAD superfamily/HAD-like"/>
    <property type="match status" value="1"/>
</dbReference>
<feature type="compositionally biased region" description="Basic and acidic residues" evidence="23">
    <location>
        <begin position="1224"/>
        <end position="1233"/>
    </location>
</feature>
<dbReference type="PANTHER" id="PTHR24092">
    <property type="entry name" value="PROBABLE PHOSPHOLIPID-TRANSPORTING ATPASE"/>
    <property type="match status" value="1"/>
</dbReference>
<dbReference type="SUPFAM" id="SSF81660">
    <property type="entry name" value="Metal cation-transporting ATPase, ATP-binding domain N"/>
    <property type="match status" value="1"/>
</dbReference>
<feature type="binding site" evidence="20">
    <location>
        <position position="855"/>
    </location>
    <ligand>
        <name>ATP</name>
        <dbReference type="ChEBI" id="CHEBI:30616"/>
    </ligand>
</feature>
<reference evidence="28" key="2">
    <citation type="submission" date="2019-11" db="UniProtKB">
        <authorList>
            <consortium name="WormBaseParasite"/>
        </authorList>
    </citation>
    <scope>IDENTIFICATION</scope>
    <source>
        <strain evidence="28">Puerto Rican</strain>
    </source>
</reference>
<feature type="binding site" evidence="21">
    <location>
        <position position="855"/>
    </location>
    <ligand>
        <name>Mg(2+)</name>
        <dbReference type="ChEBI" id="CHEBI:18420"/>
    </ligand>
</feature>
<keyword evidence="12 21" id="KW-0460">Magnesium</keyword>
<dbReference type="InterPro" id="IPR008250">
    <property type="entry name" value="ATPase_P-typ_transduc_dom_A_sf"/>
</dbReference>
<dbReference type="GO" id="GO:0005802">
    <property type="term" value="C:trans-Golgi network"/>
    <property type="evidence" value="ECO:0007669"/>
    <property type="project" value="TreeGrafter"/>
</dbReference>
<feature type="region of interest" description="Disordered" evidence="23">
    <location>
        <begin position="1189"/>
        <end position="1233"/>
    </location>
</feature>
<comment type="subcellular location">
    <subcellularLocation>
        <location evidence="3">Cell membrane</location>
    </subcellularLocation>
    <subcellularLocation>
        <location evidence="4">Golgi apparatus</location>
    </subcellularLocation>
    <subcellularLocation>
        <location evidence="2 22">Membrane</location>
        <topology evidence="2 22">Multi-pass membrane protein</topology>
    </subcellularLocation>
</comment>
<dbReference type="InterPro" id="IPR032631">
    <property type="entry name" value="P-type_ATPase_N"/>
</dbReference>
<dbReference type="FunFam" id="3.40.50.1000:FF:000010">
    <property type="entry name" value="Phospholipid-transporting ATPase"/>
    <property type="match status" value="1"/>
</dbReference>
<dbReference type="AlphaFoldDB" id="A0A5K4EK18"/>
<protein>
    <recommendedName>
        <fullName evidence="22">Phospholipid-transporting ATPase</fullName>
        <ecNumber evidence="22">7.6.2.1</ecNumber>
    </recommendedName>
</protein>
<feature type="binding site" evidence="21">
    <location>
        <position position="851"/>
    </location>
    <ligand>
        <name>Mg(2+)</name>
        <dbReference type="ChEBI" id="CHEBI:18420"/>
    </ligand>
</feature>
<evidence type="ECO:0000256" key="22">
    <source>
        <dbReference type="RuleBase" id="RU362033"/>
    </source>
</evidence>
<dbReference type="PROSITE" id="PS00154">
    <property type="entry name" value="ATPASE_E1_E2"/>
    <property type="match status" value="1"/>
</dbReference>
<dbReference type="FunFam" id="2.70.150.10:FF:000021">
    <property type="entry name" value="Phospholipid-transporting ATPase"/>
    <property type="match status" value="1"/>
</dbReference>
<dbReference type="Pfam" id="PF13246">
    <property type="entry name" value="Cation_ATPase"/>
    <property type="match status" value="1"/>
</dbReference>
<evidence type="ECO:0000256" key="10">
    <source>
        <dbReference type="ARBA" id="ARBA00022741"/>
    </source>
</evidence>
<feature type="binding site" evidence="20">
    <location>
        <position position="734"/>
    </location>
    <ligand>
        <name>ATP</name>
        <dbReference type="ChEBI" id="CHEBI:30616"/>
    </ligand>
</feature>
<evidence type="ECO:0000256" key="3">
    <source>
        <dbReference type="ARBA" id="ARBA00004236"/>
    </source>
</evidence>
<accession>A0A5K4EK18</accession>
<dbReference type="EC" id="7.6.2.1" evidence="22"/>
<evidence type="ECO:0000259" key="24">
    <source>
        <dbReference type="Pfam" id="PF00122"/>
    </source>
</evidence>
<feature type="transmembrane region" description="Helical" evidence="22">
    <location>
        <begin position="337"/>
        <end position="360"/>
    </location>
</feature>
<evidence type="ECO:0000256" key="23">
    <source>
        <dbReference type="SAM" id="MobiDB-lite"/>
    </source>
</evidence>
<dbReference type="GO" id="GO:0000287">
    <property type="term" value="F:magnesium ion binding"/>
    <property type="evidence" value="ECO:0007669"/>
    <property type="project" value="UniProtKB-UniRule"/>
</dbReference>
<feature type="binding site" evidence="21">
    <location>
        <position position="451"/>
    </location>
    <ligand>
        <name>Mg(2+)</name>
        <dbReference type="ChEBI" id="CHEBI:18420"/>
    </ligand>
</feature>
<dbReference type="GO" id="GO:0090556">
    <property type="term" value="F:phosphatidylserine floppase activity"/>
    <property type="evidence" value="ECO:0007669"/>
    <property type="project" value="RHEA"/>
</dbReference>
<comment type="catalytic activity">
    <reaction evidence="18">
        <text>a 1,2-diacyl-sn-glycero-3-phospho-L-serine(out) + ATP + H2O = a 1,2-diacyl-sn-glycero-3-phospho-L-serine(in) + ADP + phosphate + H(+)</text>
        <dbReference type="Rhea" id="RHEA:38567"/>
        <dbReference type="ChEBI" id="CHEBI:15377"/>
        <dbReference type="ChEBI" id="CHEBI:15378"/>
        <dbReference type="ChEBI" id="CHEBI:30616"/>
        <dbReference type="ChEBI" id="CHEBI:43474"/>
        <dbReference type="ChEBI" id="CHEBI:57262"/>
        <dbReference type="ChEBI" id="CHEBI:456216"/>
    </reaction>
    <physiologicalReaction direction="left-to-right" evidence="18">
        <dbReference type="Rhea" id="RHEA:38568"/>
    </physiologicalReaction>
</comment>
<evidence type="ECO:0000256" key="6">
    <source>
        <dbReference type="ARBA" id="ARBA00022475"/>
    </source>
</evidence>
<organism evidence="27 28">
    <name type="scientific">Schistosoma mansoni</name>
    <name type="common">Blood fluke</name>
    <dbReference type="NCBI Taxonomy" id="6183"/>
    <lineage>
        <taxon>Eukaryota</taxon>
        <taxon>Metazoa</taxon>
        <taxon>Spiralia</taxon>
        <taxon>Lophotrochozoa</taxon>
        <taxon>Platyhelminthes</taxon>
        <taxon>Trematoda</taxon>
        <taxon>Digenea</taxon>
        <taxon>Strigeidida</taxon>
        <taxon>Schistosomatoidea</taxon>
        <taxon>Schistosomatidae</taxon>
        <taxon>Schistosoma</taxon>
    </lineage>
</organism>
<feature type="active site" description="4-aspartylphosphate intermediate" evidence="19">
    <location>
        <position position="451"/>
    </location>
</feature>
<evidence type="ECO:0000256" key="21">
    <source>
        <dbReference type="PIRSR" id="PIRSR606539-3"/>
    </source>
</evidence>
<keyword evidence="13 22" id="KW-1278">Translocase</keyword>
<dbReference type="InterPro" id="IPR006539">
    <property type="entry name" value="P-type_ATPase_IV"/>
</dbReference>
<evidence type="ECO:0000256" key="7">
    <source>
        <dbReference type="ARBA" id="ARBA00022553"/>
    </source>
</evidence>
<dbReference type="SFLD" id="SFLDS00003">
    <property type="entry name" value="Haloacid_Dehalogenase"/>
    <property type="match status" value="1"/>
</dbReference>
<dbReference type="NCBIfam" id="TIGR01652">
    <property type="entry name" value="ATPase-Plipid"/>
    <property type="match status" value="1"/>
</dbReference>
<comment type="catalytic activity">
    <reaction evidence="17 22">
        <text>ATP + H2O + phospholipidSide 1 = ADP + phosphate + phospholipidSide 2.</text>
        <dbReference type="EC" id="7.6.2.1"/>
    </reaction>
</comment>
<feature type="binding site" evidence="20">
    <location>
        <position position="824"/>
    </location>
    <ligand>
        <name>ATP</name>
        <dbReference type="ChEBI" id="CHEBI:30616"/>
    </ligand>
</feature>
<dbReference type="GO" id="GO:0005524">
    <property type="term" value="F:ATP binding"/>
    <property type="evidence" value="ECO:0007669"/>
    <property type="project" value="UniProtKB-UniRule"/>
</dbReference>
<feature type="binding site" evidence="20">
    <location>
        <position position="830"/>
    </location>
    <ligand>
        <name>ATP</name>
        <dbReference type="ChEBI" id="CHEBI:30616"/>
    </ligand>
</feature>
<dbReference type="InterPro" id="IPR023299">
    <property type="entry name" value="ATPase_P-typ_cyto_dom_N"/>
</dbReference>
<dbReference type="InterPro" id="IPR023298">
    <property type="entry name" value="ATPase_P-typ_TM_dom_sf"/>
</dbReference>
<keyword evidence="7" id="KW-0597">Phosphoprotein</keyword>
<feature type="binding site" evidence="20">
    <location>
        <position position="735"/>
    </location>
    <ligand>
        <name>ATP</name>
        <dbReference type="ChEBI" id="CHEBI:30616"/>
    </ligand>
</feature>
<feature type="binding site" evidence="21">
    <location>
        <position position="453"/>
    </location>
    <ligand>
        <name>Mg(2+)</name>
        <dbReference type="ChEBI" id="CHEBI:18420"/>
    </ligand>
</feature>
<evidence type="ECO:0000256" key="4">
    <source>
        <dbReference type="ARBA" id="ARBA00004555"/>
    </source>
</evidence>
<feature type="transmembrane region" description="Helical" evidence="22">
    <location>
        <begin position="1059"/>
        <end position="1078"/>
    </location>
</feature>
<keyword evidence="8 22" id="KW-0812">Transmembrane</keyword>
<evidence type="ECO:0000256" key="16">
    <source>
        <dbReference type="ARBA" id="ARBA00023136"/>
    </source>
</evidence>
<dbReference type="InterPro" id="IPR001757">
    <property type="entry name" value="P_typ_ATPase"/>
</dbReference>
<dbReference type="InterPro" id="IPR018303">
    <property type="entry name" value="ATPase_P-typ_P_site"/>
</dbReference>
<keyword evidence="11 20" id="KW-0067">ATP-binding</keyword>
<keyword evidence="15" id="KW-0333">Golgi apparatus</keyword>
<keyword evidence="9 21" id="KW-0479">Metal-binding</keyword>
<evidence type="ECO:0000256" key="17">
    <source>
        <dbReference type="ARBA" id="ARBA00034036"/>
    </source>
</evidence>